<dbReference type="AlphaFoldDB" id="A0A2W5TRB5"/>
<sequence>MRPRRFRDATAFEAWLQKNHAKAGEVWLVIAKKGERGLSIGDALDVALCFGWIDGHRRSNDEASFLQRYSPRRPGSSWSKINVDKVAALTAAGRMRAAGMAQVEVAKADGRWAIAYVAQRDFVVPDDVRVALEANPRAASVFACESKSEQFTRVLPVLKAVGATTRAARSSRLVVGLSRAP</sequence>
<organism evidence="1 2">
    <name type="scientific">Archangium gephyra</name>
    <dbReference type="NCBI Taxonomy" id="48"/>
    <lineage>
        <taxon>Bacteria</taxon>
        <taxon>Pseudomonadati</taxon>
        <taxon>Myxococcota</taxon>
        <taxon>Myxococcia</taxon>
        <taxon>Myxococcales</taxon>
        <taxon>Cystobacterineae</taxon>
        <taxon>Archangiaceae</taxon>
        <taxon>Archangium</taxon>
    </lineage>
</organism>
<gene>
    <name evidence="1" type="ORF">DI536_11170</name>
</gene>
<protein>
    <submittedName>
        <fullName evidence="1">OmdA domain containing protein</fullName>
    </submittedName>
</protein>
<comment type="caution">
    <text evidence="1">The sequence shown here is derived from an EMBL/GenBank/DDBJ whole genome shotgun (WGS) entry which is preliminary data.</text>
</comment>
<evidence type="ECO:0000313" key="1">
    <source>
        <dbReference type="EMBL" id="PZR13885.1"/>
    </source>
</evidence>
<dbReference type="Proteomes" id="UP000249061">
    <property type="component" value="Unassembled WGS sequence"/>
</dbReference>
<dbReference type="Pfam" id="PF13376">
    <property type="entry name" value="OmdA"/>
    <property type="match status" value="1"/>
</dbReference>
<name>A0A2W5TRB5_9BACT</name>
<proteinExistence type="predicted"/>
<reference evidence="1 2" key="1">
    <citation type="submission" date="2017-08" db="EMBL/GenBank/DDBJ databases">
        <title>Infants hospitalized years apart are colonized by the same room-sourced microbial strains.</title>
        <authorList>
            <person name="Brooks B."/>
            <person name="Olm M.R."/>
            <person name="Firek B.A."/>
            <person name="Baker R."/>
            <person name="Thomas B.C."/>
            <person name="Morowitz M.J."/>
            <person name="Banfield J.F."/>
        </authorList>
    </citation>
    <scope>NUCLEOTIDE SEQUENCE [LARGE SCALE GENOMIC DNA]</scope>
    <source>
        <strain evidence="1">S2_003_000_R2_14</strain>
    </source>
</reference>
<accession>A0A2W5TRB5</accession>
<dbReference type="EMBL" id="QFQP01000008">
    <property type="protein sequence ID" value="PZR13885.1"/>
    <property type="molecule type" value="Genomic_DNA"/>
</dbReference>
<evidence type="ECO:0000313" key="2">
    <source>
        <dbReference type="Proteomes" id="UP000249061"/>
    </source>
</evidence>